<evidence type="ECO:0000313" key="3">
    <source>
        <dbReference type="Proteomes" id="UP000006271"/>
    </source>
</evidence>
<accession>K5Y8D9</accession>
<dbReference type="HOGENOM" id="CLU_014876_1_0_10"/>
<name>K5Y8D9_9BACT</name>
<comment type="caution">
    <text evidence="2">The sequence shown here is derived from an EMBL/GenBank/DDBJ whole genome shotgun (WGS) entry which is preliminary data.</text>
</comment>
<dbReference type="PANTHER" id="PTHR35532:SF5">
    <property type="entry name" value="CARBOHYDRATE-BINDING DOMAIN-CONTAINING PROTEIN"/>
    <property type="match status" value="1"/>
</dbReference>
<dbReference type="PROSITE" id="PS51257">
    <property type="entry name" value="PROKAR_LIPOPROTEIN"/>
    <property type="match status" value="1"/>
</dbReference>
<protein>
    <recommendedName>
        <fullName evidence="1">Transglutaminase-like domain-containing protein</fullName>
    </recommendedName>
</protein>
<dbReference type="SUPFAM" id="SSF54001">
    <property type="entry name" value="Cysteine proteinases"/>
    <property type="match status" value="1"/>
</dbReference>
<gene>
    <name evidence="2" type="ORF">HMPREF1060_02943</name>
</gene>
<dbReference type="AlphaFoldDB" id="K5Y8D9"/>
<dbReference type="RefSeq" id="WP_005646701.1">
    <property type="nucleotide sequence ID" value="NZ_JH976455.1"/>
</dbReference>
<proteinExistence type="predicted"/>
<dbReference type="InterPro" id="IPR038765">
    <property type="entry name" value="Papain-like_cys_pep_sf"/>
</dbReference>
<evidence type="ECO:0000313" key="2">
    <source>
        <dbReference type="EMBL" id="EKN09507.1"/>
    </source>
</evidence>
<dbReference type="EMBL" id="AGZQ01000018">
    <property type="protein sequence ID" value="EKN09507.1"/>
    <property type="molecule type" value="Genomic_DNA"/>
</dbReference>
<dbReference type="PATRIC" id="fig|999420.3.peg.3028"/>
<dbReference type="InterPro" id="IPR002931">
    <property type="entry name" value="Transglutaminase-like"/>
</dbReference>
<dbReference type="Proteomes" id="UP000006271">
    <property type="component" value="Unassembled WGS sequence"/>
</dbReference>
<dbReference type="Pfam" id="PF01841">
    <property type="entry name" value="Transglut_core"/>
    <property type="match status" value="1"/>
</dbReference>
<sequence>MKQLIIYITIIVLTSSCSPDKGNRLEYALRFAENNRGELEKVLDHYYDNPEKQAAARFLIENMPYHYGYKSWQQDTIKQILADAVKRKSVYGEDLLIIDKKHLDKWSSYSHYNGEKIYDSKIITADYLIENIDLSFEVWKKYPWNKHLSFDDFCEFILPYRIANEPLSNWRKKYYEHYIPKLDSLYKGTDVIDACSAVNLVLKKEWFYYNTNFSLSHLGGDYLFTTRVGYCRDACDVVTYAMRSVGIPITTDYYIYSPDLRTWHCWNVVRDTTGQCYPFWYTKDEIARSVTNDGRRKGKAYRDCYGIQNGRFRKWAADNAVLPFFRNCFVKDVTDNYSGSNEISLPIAVSGCKYAYLGVFKNGSWEPVDIAQIEKGHAIFKNIEPDIVFQLLYSKNGNIETYDYPFVYDKQRIIYFKPDTTQQETACLKRKYPFQEGTEKVSLQLFKELNLHIACILFGYVQIFCTLMP</sequence>
<organism evidence="2 3">
    <name type="scientific">Parabacteroides merdae CL03T12C32</name>
    <dbReference type="NCBI Taxonomy" id="999420"/>
    <lineage>
        <taxon>Bacteria</taxon>
        <taxon>Pseudomonadati</taxon>
        <taxon>Bacteroidota</taxon>
        <taxon>Bacteroidia</taxon>
        <taxon>Bacteroidales</taxon>
        <taxon>Tannerellaceae</taxon>
        <taxon>Parabacteroides</taxon>
    </lineage>
</organism>
<reference evidence="2 3" key="1">
    <citation type="submission" date="2012-02" db="EMBL/GenBank/DDBJ databases">
        <title>The Genome Sequence of Parabacteroides merdae CL03T12C32.</title>
        <authorList>
            <consortium name="The Broad Institute Genome Sequencing Platform"/>
            <person name="Earl A."/>
            <person name="Ward D."/>
            <person name="Feldgarden M."/>
            <person name="Gevers D."/>
            <person name="Zitomersky N.L."/>
            <person name="Coyne M.J."/>
            <person name="Comstock L.E."/>
            <person name="Young S.K."/>
            <person name="Zeng Q."/>
            <person name="Gargeya S."/>
            <person name="Fitzgerald M."/>
            <person name="Haas B."/>
            <person name="Abouelleil A."/>
            <person name="Alvarado L."/>
            <person name="Arachchi H.M."/>
            <person name="Berlin A."/>
            <person name="Chapman S.B."/>
            <person name="Gearin G."/>
            <person name="Goldberg J."/>
            <person name="Griggs A."/>
            <person name="Gujja S."/>
            <person name="Hansen M."/>
            <person name="Heiman D."/>
            <person name="Howarth C."/>
            <person name="Larimer J."/>
            <person name="Lui A."/>
            <person name="MacDonald P.J.P."/>
            <person name="McCowen C."/>
            <person name="Montmayeur A."/>
            <person name="Murphy C."/>
            <person name="Neiman D."/>
            <person name="Pearson M."/>
            <person name="Priest M."/>
            <person name="Roberts A."/>
            <person name="Saif S."/>
            <person name="Shea T."/>
            <person name="Sisk P."/>
            <person name="Stolte C."/>
            <person name="Sykes S."/>
            <person name="Wortman J."/>
            <person name="Nusbaum C."/>
            <person name="Birren B."/>
        </authorList>
    </citation>
    <scope>NUCLEOTIDE SEQUENCE [LARGE SCALE GENOMIC DNA]</scope>
    <source>
        <strain evidence="2 3">CL03T12C32</strain>
    </source>
</reference>
<evidence type="ECO:0000259" key="1">
    <source>
        <dbReference type="Pfam" id="PF01841"/>
    </source>
</evidence>
<dbReference type="PANTHER" id="PTHR35532">
    <property type="entry name" value="SIMILAR TO POLYHYDROXYALKANOATE DEPOLYMERASE"/>
    <property type="match status" value="1"/>
</dbReference>
<feature type="domain" description="Transglutaminase-like" evidence="1">
    <location>
        <begin position="189"/>
        <end position="271"/>
    </location>
</feature>